<accession>A0AC60PTG7</accession>
<dbReference type="Proteomes" id="UP000805193">
    <property type="component" value="Unassembled WGS sequence"/>
</dbReference>
<gene>
    <name evidence="1" type="ORF">HPB47_028359</name>
</gene>
<keyword evidence="2" id="KW-1185">Reference proteome</keyword>
<evidence type="ECO:0000313" key="2">
    <source>
        <dbReference type="Proteomes" id="UP000805193"/>
    </source>
</evidence>
<sequence>MAFRLLPPPRPFFPSPYLLEFQRTISDPRNVHRVHIRRTDKYTEAAPHDVEEYMVQVEDYYAKLSLTTRVEKKRLFVATDEPRVVDEIRTKYPQYKVINNEVSSHQAQTRITRRNNSALFGVMLDITLLAESDFLICTLSSGHGKKLGCIYVYTFCRVAYELMQTRHPDASLRVTSLDTEYYFASISFPPMKALYGNRPASKKELGWPGAGVLIERPSHLWALYEAVLKKYNNGFNQGRLLGPSKSGKTKQYPRFKTTQTYRVVNFKAFTSPLP</sequence>
<comment type="caution">
    <text evidence="1">The sequence shown here is derived from an EMBL/GenBank/DDBJ whole genome shotgun (WGS) entry which is preliminary data.</text>
</comment>
<proteinExistence type="predicted"/>
<protein>
    <submittedName>
        <fullName evidence="1">Uncharacterized protein</fullName>
    </submittedName>
</protein>
<organism evidence="1 2">
    <name type="scientific">Ixodes persulcatus</name>
    <name type="common">Taiga tick</name>
    <dbReference type="NCBI Taxonomy" id="34615"/>
    <lineage>
        <taxon>Eukaryota</taxon>
        <taxon>Metazoa</taxon>
        <taxon>Ecdysozoa</taxon>
        <taxon>Arthropoda</taxon>
        <taxon>Chelicerata</taxon>
        <taxon>Arachnida</taxon>
        <taxon>Acari</taxon>
        <taxon>Parasitiformes</taxon>
        <taxon>Ixodida</taxon>
        <taxon>Ixodoidea</taxon>
        <taxon>Ixodidae</taxon>
        <taxon>Ixodinae</taxon>
        <taxon>Ixodes</taxon>
    </lineage>
</organism>
<evidence type="ECO:0000313" key="1">
    <source>
        <dbReference type="EMBL" id="KAG0424422.1"/>
    </source>
</evidence>
<reference evidence="1 2" key="1">
    <citation type="journal article" date="2020" name="Cell">
        <title>Large-Scale Comparative Analyses of Tick Genomes Elucidate Their Genetic Diversity and Vector Capacities.</title>
        <authorList>
            <consortium name="Tick Genome and Microbiome Consortium (TIGMIC)"/>
            <person name="Jia N."/>
            <person name="Wang J."/>
            <person name="Shi W."/>
            <person name="Du L."/>
            <person name="Sun Y."/>
            <person name="Zhan W."/>
            <person name="Jiang J.F."/>
            <person name="Wang Q."/>
            <person name="Zhang B."/>
            <person name="Ji P."/>
            <person name="Bell-Sakyi L."/>
            <person name="Cui X.M."/>
            <person name="Yuan T.T."/>
            <person name="Jiang B.G."/>
            <person name="Yang W.F."/>
            <person name="Lam T.T."/>
            <person name="Chang Q.C."/>
            <person name="Ding S.J."/>
            <person name="Wang X.J."/>
            <person name="Zhu J.G."/>
            <person name="Ruan X.D."/>
            <person name="Zhao L."/>
            <person name="Wei J.T."/>
            <person name="Ye R.Z."/>
            <person name="Que T.C."/>
            <person name="Du C.H."/>
            <person name="Zhou Y.H."/>
            <person name="Cheng J.X."/>
            <person name="Dai P.F."/>
            <person name="Guo W.B."/>
            <person name="Han X.H."/>
            <person name="Huang E.J."/>
            <person name="Li L.F."/>
            <person name="Wei W."/>
            <person name="Gao Y.C."/>
            <person name="Liu J.Z."/>
            <person name="Shao H.Z."/>
            <person name="Wang X."/>
            <person name="Wang C.C."/>
            <person name="Yang T.C."/>
            <person name="Huo Q.B."/>
            <person name="Li W."/>
            <person name="Chen H.Y."/>
            <person name="Chen S.E."/>
            <person name="Zhou L.G."/>
            <person name="Ni X.B."/>
            <person name="Tian J.H."/>
            <person name="Sheng Y."/>
            <person name="Liu T."/>
            <person name="Pan Y.S."/>
            <person name="Xia L.Y."/>
            <person name="Li J."/>
            <person name="Zhao F."/>
            <person name="Cao W.C."/>
        </authorList>
    </citation>
    <scope>NUCLEOTIDE SEQUENCE [LARGE SCALE GENOMIC DNA]</scope>
    <source>
        <strain evidence="1">Iper-2018</strain>
    </source>
</reference>
<dbReference type="EMBL" id="JABSTQ010009975">
    <property type="protein sequence ID" value="KAG0424422.1"/>
    <property type="molecule type" value="Genomic_DNA"/>
</dbReference>
<name>A0AC60PTG7_IXOPE</name>